<dbReference type="GO" id="GO:0004400">
    <property type="term" value="F:histidinol-phosphate transaminase activity"/>
    <property type="evidence" value="ECO:0007669"/>
    <property type="project" value="UniProtKB-EC"/>
</dbReference>
<dbReference type="InterPro" id="IPR015421">
    <property type="entry name" value="PyrdxlP-dep_Trfase_major"/>
</dbReference>
<reference evidence="11 12" key="1">
    <citation type="submission" date="2019-08" db="EMBL/GenBank/DDBJ databases">
        <title>In-depth cultivation of the pig gut microbiome towards novel bacterial diversity and tailored functional studies.</title>
        <authorList>
            <person name="Wylensek D."/>
            <person name="Hitch T.C.A."/>
            <person name="Clavel T."/>
        </authorList>
    </citation>
    <scope>NUCLEOTIDE SEQUENCE [LARGE SCALE GENOMIC DNA]</scope>
    <source>
        <strain evidence="11 12">SM-530-WT-4B</strain>
    </source>
</reference>
<keyword evidence="4 11" id="KW-0032">Aminotransferase</keyword>
<evidence type="ECO:0000313" key="11">
    <source>
        <dbReference type="EMBL" id="MST55745.1"/>
    </source>
</evidence>
<dbReference type="SUPFAM" id="SSF53383">
    <property type="entry name" value="PLP-dependent transferases"/>
    <property type="match status" value="1"/>
</dbReference>
<comment type="pathway">
    <text evidence="1">Amino-acid biosynthesis; L-histidine biosynthesis; L-histidine from 5-phospho-alpha-D-ribose 1-diphosphate: step 7/9.</text>
</comment>
<dbReference type="PANTHER" id="PTHR43643:SF6">
    <property type="entry name" value="HISTIDINOL-PHOSPHATE AMINOTRANSFERASE"/>
    <property type="match status" value="1"/>
</dbReference>
<dbReference type="Gene3D" id="3.40.640.10">
    <property type="entry name" value="Type I PLP-dependent aspartate aminotransferase-like (Major domain)"/>
    <property type="match status" value="1"/>
</dbReference>
<dbReference type="Proteomes" id="UP000473699">
    <property type="component" value="Unassembled WGS sequence"/>
</dbReference>
<dbReference type="GO" id="GO:0030170">
    <property type="term" value="F:pyridoxal phosphate binding"/>
    <property type="evidence" value="ECO:0007669"/>
    <property type="project" value="InterPro"/>
</dbReference>
<keyword evidence="5" id="KW-0028">Amino-acid biosynthesis</keyword>
<evidence type="ECO:0000256" key="5">
    <source>
        <dbReference type="ARBA" id="ARBA00022605"/>
    </source>
</evidence>
<comment type="similarity">
    <text evidence="2">Belongs to the class-II pyridoxal-phosphate-dependent aminotransferase family. Histidinol-phosphate aminotransferase subfamily.</text>
</comment>
<dbReference type="InterPro" id="IPR004839">
    <property type="entry name" value="Aminotransferase_I/II_large"/>
</dbReference>
<evidence type="ECO:0000256" key="6">
    <source>
        <dbReference type="ARBA" id="ARBA00022679"/>
    </source>
</evidence>
<feature type="domain" description="Aminotransferase class I/classII large" evidence="10">
    <location>
        <begin position="15"/>
        <end position="320"/>
    </location>
</feature>
<evidence type="ECO:0000259" key="10">
    <source>
        <dbReference type="Pfam" id="PF00155"/>
    </source>
</evidence>
<evidence type="ECO:0000256" key="3">
    <source>
        <dbReference type="ARBA" id="ARBA00012748"/>
    </source>
</evidence>
<dbReference type="GO" id="GO:0000105">
    <property type="term" value="P:L-histidine biosynthetic process"/>
    <property type="evidence" value="ECO:0007669"/>
    <property type="project" value="UniProtKB-KW"/>
</dbReference>
<organism evidence="11 12">
    <name type="scientific">Pyramidobacter porci</name>
    <dbReference type="NCBI Taxonomy" id="2605789"/>
    <lineage>
        <taxon>Bacteria</taxon>
        <taxon>Thermotogati</taxon>
        <taxon>Synergistota</taxon>
        <taxon>Synergistia</taxon>
        <taxon>Synergistales</taxon>
        <taxon>Dethiosulfovibrionaceae</taxon>
        <taxon>Pyramidobacter</taxon>
    </lineage>
</organism>
<dbReference type="EC" id="2.6.1.9" evidence="3"/>
<dbReference type="InterPro" id="IPR015422">
    <property type="entry name" value="PyrdxlP-dep_Trfase_small"/>
</dbReference>
<dbReference type="EMBL" id="VUNH01000006">
    <property type="protein sequence ID" value="MST55745.1"/>
    <property type="molecule type" value="Genomic_DNA"/>
</dbReference>
<gene>
    <name evidence="11" type="ORF">FYJ74_06830</name>
</gene>
<dbReference type="InterPro" id="IPR015424">
    <property type="entry name" value="PyrdxlP-dep_Trfase"/>
</dbReference>
<dbReference type="AlphaFoldDB" id="A0A6L5YCA8"/>
<keyword evidence="6 11" id="KW-0808">Transferase</keyword>
<keyword evidence="7" id="KW-0663">Pyridoxal phosphate</keyword>
<dbReference type="InterPro" id="IPR050106">
    <property type="entry name" value="HistidinolP_aminotransfase"/>
</dbReference>
<evidence type="ECO:0000256" key="4">
    <source>
        <dbReference type="ARBA" id="ARBA00022576"/>
    </source>
</evidence>
<dbReference type="Pfam" id="PF00155">
    <property type="entry name" value="Aminotran_1_2"/>
    <property type="match status" value="1"/>
</dbReference>
<evidence type="ECO:0000256" key="9">
    <source>
        <dbReference type="ARBA" id="ARBA00047481"/>
    </source>
</evidence>
<comment type="caution">
    <text evidence="11">The sequence shown here is derived from an EMBL/GenBank/DDBJ whole genome shotgun (WGS) entry which is preliminary data.</text>
</comment>
<comment type="catalytic activity">
    <reaction evidence="9">
        <text>L-histidinol phosphate + 2-oxoglutarate = 3-(imidazol-4-yl)-2-oxopropyl phosphate + L-glutamate</text>
        <dbReference type="Rhea" id="RHEA:23744"/>
        <dbReference type="ChEBI" id="CHEBI:16810"/>
        <dbReference type="ChEBI" id="CHEBI:29985"/>
        <dbReference type="ChEBI" id="CHEBI:57766"/>
        <dbReference type="ChEBI" id="CHEBI:57980"/>
        <dbReference type="EC" id="2.6.1.9"/>
    </reaction>
</comment>
<evidence type="ECO:0000256" key="8">
    <source>
        <dbReference type="ARBA" id="ARBA00023102"/>
    </source>
</evidence>
<name>A0A6L5YCA8_9BACT</name>
<keyword evidence="12" id="KW-1185">Reference proteome</keyword>
<evidence type="ECO:0000313" key="12">
    <source>
        <dbReference type="Proteomes" id="UP000473699"/>
    </source>
</evidence>
<accession>A0A6L5YCA8</accession>
<sequence length="354" mass="39208">MLNKIRWQRRCVVVKILDFSVRANPLGTPEAIKTALTAAIREQCAAPVDPDFTALRQTIALRHGVQSGQIAVSQREEELIALLAASAGGARRALLPVPCPRSYERVLKRCGLDVKSFALPLKHNYRIPRGALAEALDGCDLLVLGNPAFPSAALMPPAELLSELDRWLGRGGWLILDERAVDFTYGSITNSLWSGVRREPRAALIRSFTDSLALALCPLCYAVGGEGWISALRARQFAPALSPLAHYLAPALERIMPFRSSTVDVVTRLMPRLIGRLRRISGLRPLPSDANWVLCRLERDDITAPELAAQLRRRSILIPPCIDERHFTLGLRVPIETDRFIKAAREILMPRTKA</sequence>
<keyword evidence="8" id="KW-0368">Histidine biosynthesis</keyword>
<proteinExistence type="inferred from homology"/>
<evidence type="ECO:0000256" key="7">
    <source>
        <dbReference type="ARBA" id="ARBA00022898"/>
    </source>
</evidence>
<dbReference type="PANTHER" id="PTHR43643">
    <property type="entry name" value="HISTIDINOL-PHOSPHATE AMINOTRANSFERASE 2"/>
    <property type="match status" value="1"/>
</dbReference>
<evidence type="ECO:0000256" key="1">
    <source>
        <dbReference type="ARBA" id="ARBA00005011"/>
    </source>
</evidence>
<protein>
    <recommendedName>
        <fullName evidence="3">histidinol-phosphate transaminase</fullName>
        <ecNumber evidence="3">2.6.1.9</ecNumber>
    </recommendedName>
</protein>
<evidence type="ECO:0000256" key="2">
    <source>
        <dbReference type="ARBA" id="ARBA00007970"/>
    </source>
</evidence>
<dbReference type="Gene3D" id="3.90.1150.10">
    <property type="entry name" value="Aspartate Aminotransferase, domain 1"/>
    <property type="match status" value="1"/>
</dbReference>